<keyword evidence="1" id="KW-1133">Transmembrane helix</keyword>
<feature type="transmembrane region" description="Helical" evidence="1">
    <location>
        <begin position="6"/>
        <end position="30"/>
    </location>
</feature>
<organism evidence="2 3">
    <name type="scientific">Natronobacillus azotifigens</name>
    <dbReference type="NCBI Taxonomy" id="472978"/>
    <lineage>
        <taxon>Bacteria</taxon>
        <taxon>Bacillati</taxon>
        <taxon>Bacillota</taxon>
        <taxon>Bacilli</taxon>
        <taxon>Bacillales</taxon>
        <taxon>Bacillaceae</taxon>
        <taxon>Natronobacillus</taxon>
    </lineage>
</organism>
<evidence type="ECO:0000256" key="1">
    <source>
        <dbReference type="SAM" id="Phobius"/>
    </source>
</evidence>
<feature type="transmembrane region" description="Helical" evidence="1">
    <location>
        <begin position="134"/>
        <end position="159"/>
    </location>
</feature>
<dbReference type="InterPro" id="IPR031360">
    <property type="entry name" value="TrpP"/>
</dbReference>
<gene>
    <name evidence="2" type="ORF">OWO01_08785</name>
</gene>
<protein>
    <submittedName>
        <fullName evidence="2">Tryptophan transporter</fullName>
    </submittedName>
</protein>
<name>A0A9J6RDB9_9BACI</name>
<keyword evidence="3" id="KW-1185">Reference proteome</keyword>
<dbReference type="AlphaFoldDB" id="A0A9J6RDB9"/>
<keyword evidence="1" id="KW-0472">Membrane</keyword>
<keyword evidence="1" id="KW-0812">Transmembrane</keyword>
<evidence type="ECO:0000313" key="3">
    <source>
        <dbReference type="Proteomes" id="UP001084197"/>
    </source>
</evidence>
<dbReference type="Pfam" id="PF17099">
    <property type="entry name" value="TrpP"/>
    <property type="match status" value="1"/>
</dbReference>
<comment type="caution">
    <text evidence="2">The sequence shown here is derived from an EMBL/GenBank/DDBJ whole genome shotgun (WGS) entry which is preliminary data.</text>
</comment>
<evidence type="ECO:0000313" key="2">
    <source>
        <dbReference type="EMBL" id="MCZ0703308.1"/>
    </source>
</evidence>
<feature type="transmembrane region" description="Helical" evidence="1">
    <location>
        <begin position="77"/>
        <end position="94"/>
    </location>
</feature>
<feature type="transmembrane region" description="Helical" evidence="1">
    <location>
        <begin position="106"/>
        <end position="128"/>
    </location>
</feature>
<reference evidence="2" key="1">
    <citation type="submission" date="2022-11" db="EMBL/GenBank/DDBJ databases">
        <title>WGS of Natronobacillus azotifigens 24KS-1, an anaerobic diazotrophic haloalkaliphile from soda-rich habitats.</title>
        <authorList>
            <person name="Sorokin D.Y."/>
            <person name="Merkel A.Y."/>
        </authorList>
    </citation>
    <scope>NUCLEOTIDE SEQUENCE</scope>
    <source>
        <strain evidence="2">24KS-1</strain>
    </source>
</reference>
<feature type="transmembrane region" description="Helical" evidence="1">
    <location>
        <begin position="51"/>
        <end position="71"/>
    </location>
</feature>
<sequence length="172" mass="18395">MKTNVLVLLALFVGIGAILHTIVPPILLGVKPDMMLSMMFLGILFFPKAKYVLILGLATGVISALTTSAPGGQISNMVEKPITAFIFFALLLIVPKNINTKWSAPVLVAIGTIVSGSVFLYMALNVVGLLPGSFLPMFVGVVLPAALLNVIFILVIYPITKNIFDRSRVQLA</sequence>
<accession>A0A9J6RDB9</accession>
<proteinExistence type="predicted"/>
<dbReference type="RefSeq" id="WP_268780078.1">
    <property type="nucleotide sequence ID" value="NZ_JAPRAT010000015.1"/>
</dbReference>
<dbReference type="Proteomes" id="UP001084197">
    <property type="component" value="Unassembled WGS sequence"/>
</dbReference>
<dbReference type="EMBL" id="JAPRAT010000015">
    <property type="protein sequence ID" value="MCZ0703308.1"/>
    <property type="molecule type" value="Genomic_DNA"/>
</dbReference>